<sequence length="235" mass="25039">MTGAARTITFANGTGGRCLASLLVPDEPGDAAVIISHGGTADGRRFFMEEARDLARRGVTVLLPVSEFPEHGDAQASEAAVRRSVIAHRRGLDVLTTVAAEPPRRLYYFGHSGGSVAGAILSAVEPRLTGVVIAGLGDGTVLRHAAAGLPPGPATDDYLRRLRRFEPVGYVSVPGPRQLLFQYGTRDDAVLRSEAVALYEAAAAPKEWREYDCGHDTDNADARADRARLYTGRSS</sequence>
<dbReference type="InterPro" id="IPR029058">
    <property type="entry name" value="AB_hydrolase_fold"/>
</dbReference>
<name>A0ABV5MSU0_9ACTN</name>
<organism evidence="1 2">
    <name type="scientific">Dactylosporangium vinaceum</name>
    <dbReference type="NCBI Taxonomy" id="53362"/>
    <lineage>
        <taxon>Bacteria</taxon>
        <taxon>Bacillati</taxon>
        <taxon>Actinomycetota</taxon>
        <taxon>Actinomycetes</taxon>
        <taxon>Micromonosporales</taxon>
        <taxon>Micromonosporaceae</taxon>
        <taxon>Dactylosporangium</taxon>
    </lineage>
</organism>
<keyword evidence="2" id="KW-1185">Reference proteome</keyword>
<dbReference type="RefSeq" id="WP_223104801.1">
    <property type="nucleotide sequence ID" value="NZ_CP061913.1"/>
</dbReference>
<protein>
    <recommendedName>
        <fullName evidence="3">AB hydrolase-1 domain-containing protein</fullName>
    </recommendedName>
</protein>
<evidence type="ECO:0000313" key="2">
    <source>
        <dbReference type="Proteomes" id="UP001589608"/>
    </source>
</evidence>
<evidence type="ECO:0000313" key="1">
    <source>
        <dbReference type="EMBL" id="MFB9451886.1"/>
    </source>
</evidence>
<dbReference type="SUPFAM" id="SSF53474">
    <property type="entry name" value="alpha/beta-Hydrolases"/>
    <property type="match status" value="1"/>
</dbReference>
<comment type="caution">
    <text evidence="1">The sequence shown here is derived from an EMBL/GenBank/DDBJ whole genome shotgun (WGS) entry which is preliminary data.</text>
</comment>
<dbReference type="Proteomes" id="UP001589608">
    <property type="component" value="Unassembled WGS sequence"/>
</dbReference>
<proteinExistence type="predicted"/>
<dbReference type="EMBL" id="JBHMCA010000094">
    <property type="protein sequence ID" value="MFB9451886.1"/>
    <property type="molecule type" value="Genomic_DNA"/>
</dbReference>
<dbReference type="Gene3D" id="3.40.50.1820">
    <property type="entry name" value="alpha/beta hydrolase"/>
    <property type="match status" value="1"/>
</dbReference>
<gene>
    <name evidence="1" type="ORF">ACFFTR_53245</name>
</gene>
<reference evidence="1 2" key="1">
    <citation type="submission" date="2024-09" db="EMBL/GenBank/DDBJ databases">
        <authorList>
            <person name="Sun Q."/>
            <person name="Mori K."/>
        </authorList>
    </citation>
    <scope>NUCLEOTIDE SEQUENCE [LARGE SCALE GENOMIC DNA]</scope>
    <source>
        <strain evidence="1 2">JCM 3307</strain>
    </source>
</reference>
<accession>A0ABV5MSU0</accession>
<evidence type="ECO:0008006" key="3">
    <source>
        <dbReference type="Google" id="ProtNLM"/>
    </source>
</evidence>